<dbReference type="KEGG" id="dzi:111316003"/>
<gene>
    <name evidence="5" type="primary">LOC111316003</name>
</gene>
<dbReference type="PANTHER" id="PTHR11926:SF1412">
    <property type="entry name" value="UDP-GLYCOSYLTRANSFERASE 83A1-LIKE"/>
    <property type="match status" value="1"/>
</dbReference>
<dbReference type="OrthoDB" id="5835829at2759"/>
<sequence length="456" mass="51214">MGNPHILVVPYPAQGHVIPLMELSQNLAKQGFRISFVNTEFNHKRIMDAFGKNVDENDLVHLVSLPDGLEEGEDRNQIGKLIETLYQVMPRTLKEFIDKVNRSEDDKITCVLADANMGLALDVAAELGIRRAAVWPASVFQLVSCLSIPKLIDDGLIDENGTPVNEHKMFQLSPTSPAIHPTKFAWLNFDDSTTRKIVFHLWKRNNKAVETADWVLCNSSLDLEPGGFNLVPKVLPIGPLSASNRLGNLSGNFWPEDTTCLQWLDQQPPGSVIYIAFGSFTVFDQIQFQELALGLELSNRPFLWVVRPDIAKGKQGVYFPEGFQERVASQGMMVGWAPQGAVLSHPSIACFLSHCGWNSTIEGVSNGVPFLCWPYFADQFLNESYISDIWKVGLKFERDERGIISKEEIKTKVEQLLGDKNFKRRAVQLKEMVANSVKEGGSSDRIFKNFIEWMKS</sequence>
<keyword evidence="4" id="KW-1185">Reference proteome</keyword>
<dbReference type="Gene3D" id="3.40.50.2000">
    <property type="entry name" value="Glycogen Phosphorylase B"/>
    <property type="match status" value="2"/>
</dbReference>
<dbReference type="PANTHER" id="PTHR11926">
    <property type="entry name" value="GLUCOSYL/GLUCURONOSYL TRANSFERASES"/>
    <property type="match status" value="1"/>
</dbReference>
<dbReference type="FunFam" id="3.40.50.2000:FF:000108">
    <property type="entry name" value="UDP-glycosyltransferase 83A1"/>
    <property type="match status" value="1"/>
</dbReference>
<proteinExistence type="inferred from homology"/>
<keyword evidence="2" id="KW-0328">Glycosyltransferase</keyword>
<evidence type="ECO:0000256" key="3">
    <source>
        <dbReference type="ARBA" id="ARBA00022679"/>
    </source>
</evidence>
<dbReference type="GO" id="GO:0080043">
    <property type="term" value="F:quercetin 3-O-glucosyltransferase activity"/>
    <property type="evidence" value="ECO:0007669"/>
    <property type="project" value="TreeGrafter"/>
</dbReference>
<dbReference type="FunFam" id="3.40.50.2000:FF:000061">
    <property type="entry name" value="UDP-glycosyltransferase 83A1"/>
    <property type="match status" value="1"/>
</dbReference>
<evidence type="ECO:0000256" key="2">
    <source>
        <dbReference type="ARBA" id="ARBA00022676"/>
    </source>
</evidence>
<comment type="similarity">
    <text evidence="1">Belongs to the UDP-glycosyltransferase family.</text>
</comment>
<dbReference type="Proteomes" id="UP000515121">
    <property type="component" value="Unplaced"/>
</dbReference>
<dbReference type="Pfam" id="PF00201">
    <property type="entry name" value="UDPGT"/>
    <property type="match status" value="1"/>
</dbReference>
<accession>A0A6P6B992</accession>
<organism evidence="4 5">
    <name type="scientific">Durio zibethinus</name>
    <name type="common">Durian</name>
    <dbReference type="NCBI Taxonomy" id="66656"/>
    <lineage>
        <taxon>Eukaryota</taxon>
        <taxon>Viridiplantae</taxon>
        <taxon>Streptophyta</taxon>
        <taxon>Embryophyta</taxon>
        <taxon>Tracheophyta</taxon>
        <taxon>Spermatophyta</taxon>
        <taxon>Magnoliopsida</taxon>
        <taxon>eudicotyledons</taxon>
        <taxon>Gunneridae</taxon>
        <taxon>Pentapetalae</taxon>
        <taxon>rosids</taxon>
        <taxon>malvids</taxon>
        <taxon>Malvales</taxon>
        <taxon>Malvaceae</taxon>
        <taxon>Helicteroideae</taxon>
        <taxon>Durio</taxon>
    </lineage>
</organism>
<dbReference type="CDD" id="cd03784">
    <property type="entry name" value="GT1_Gtf-like"/>
    <property type="match status" value="1"/>
</dbReference>
<keyword evidence="3" id="KW-0808">Transferase</keyword>
<evidence type="ECO:0000256" key="1">
    <source>
        <dbReference type="ARBA" id="ARBA00009995"/>
    </source>
</evidence>
<evidence type="ECO:0000313" key="4">
    <source>
        <dbReference type="Proteomes" id="UP000515121"/>
    </source>
</evidence>
<dbReference type="GeneID" id="111316003"/>
<reference evidence="5" key="1">
    <citation type="submission" date="2025-08" db="UniProtKB">
        <authorList>
            <consortium name="RefSeq"/>
        </authorList>
    </citation>
    <scope>IDENTIFICATION</scope>
    <source>
        <tissue evidence="5">Fruit stalk</tissue>
    </source>
</reference>
<protein>
    <submittedName>
        <fullName evidence="5">UDP-glycosyltransferase 83A1-like</fullName>
    </submittedName>
</protein>
<dbReference type="InterPro" id="IPR002213">
    <property type="entry name" value="UDP_glucos_trans"/>
</dbReference>
<dbReference type="RefSeq" id="XP_022773753.1">
    <property type="nucleotide sequence ID" value="XM_022918018.1"/>
</dbReference>
<name>A0A6P6B992_DURZI</name>
<dbReference type="SUPFAM" id="SSF53756">
    <property type="entry name" value="UDP-Glycosyltransferase/glycogen phosphorylase"/>
    <property type="match status" value="1"/>
</dbReference>
<evidence type="ECO:0000313" key="5">
    <source>
        <dbReference type="RefSeq" id="XP_022773753.1"/>
    </source>
</evidence>
<dbReference type="AlphaFoldDB" id="A0A6P6B992"/>
<dbReference type="GO" id="GO:0080044">
    <property type="term" value="F:quercetin 7-O-glucosyltransferase activity"/>
    <property type="evidence" value="ECO:0007669"/>
    <property type="project" value="TreeGrafter"/>
</dbReference>